<dbReference type="Pfam" id="PF24883">
    <property type="entry name" value="NPHP3_N"/>
    <property type="match status" value="1"/>
</dbReference>
<sequence length="417" mass="46111">MTWTYGSPGVDGDLTFLLWMQGSAGAGKSAIQQTIAERGAKEGILAASFFFSHQDPDRDNPGKLVPTLAYQLATKIPDSAEVQMEALILEPIARATEASPRAIETWPKLIVIDGLDECKQGFPRITPTTDSLGEGLEQLTSPRHTNPPPVSNDDNGEKHQLSILTCLHHGVTSRRLPFRVVLASRPDQPMRAYFSPEDPTRTSGSTLARPSRQFRKRHGLPLTWATQAVINTLAERSSGQFIYASTVIRFVTGSRSASRPQETLEFILNTNGGSGTGSGDPFLPLDAMYRAIFKSCLDPRESILCLKLALQLRRNSNQTYYRFTARDLDAFRNSTRLMLEQFLATSIRSSQSRTGVKSVQHHMTSITNLSWTLWMSPLAAARNFGFPVSTFQRKSASNCFALRGRSRGVFCLQPAQT</sequence>
<dbReference type="PANTHER" id="PTHR10039">
    <property type="entry name" value="AMELOGENIN"/>
    <property type="match status" value="1"/>
</dbReference>
<accession>A0A5C3KFI3</accession>
<dbReference type="AlphaFoldDB" id="A0A5C3KFI3"/>
<gene>
    <name evidence="4" type="ORF">FA15DRAFT_760380</name>
</gene>
<keyword evidence="1" id="KW-0677">Repeat</keyword>
<dbReference type="STRING" id="230819.A0A5C3KFI3"/>
<dbReference type="EMBL" id="ML210371">
    <property type="protein sequence ID" value="TFK18889.1"/>
    <property type="molecule type" value="Genomic_DNA"/>
</dbReference>
<evidence type="ECO:0000313" key="5">
    <source>
        <dbReference type="Proteomes" id="UP000307440"/>
    </source>
</evidence>
<dbReference type="InterPro" id="IPR056884">
    <property type="entry name" value="NPHP3-like_N"/>
</dbReference>
<feature type="region of interest" description="Disordered" evidence="2">
    <location>
        <begin position="126"/>
        <end position="157"/>
    </location>
</feature>
<reference evidence="4 5" key="1">
    <citation type="journal article" date="2019" name="Nat. Ecol. Evol.">
        <title>Megaphylogeny resolves global patterns of mushroom evolution.</title>
        <authorList>
            <person name="Varga T."/>
            <person name="Krizsan K."/>
            <person name="Foldi C."/>
            <person name="Dima B."/>
            <person name="Sanchez-Garcia M."/>
            <person name="Sanchez-Ramirez S."/>
            <person name="Szollosi G.J."/>
            <person name="Szarkandi J.G."/>
            <person name="Papp V."/>
            <person name="Albert L."/>
            <person name="Andreopoulos W."/>
            <person name="Angelini C."/>
            <person name="Antonin V."/>
            <person name="Barry K.W."/>
            <person name="Bougher N.L."/>
            <person name="Buchanan P."/>
            <person name="Buyck B."/>
            <person name="Bense V."/>
            <person name="Catcheside P."/>
            <person name="Chovatia M."/>
            <person name="Cooper J."/>
            <person name="Damon W."/>
            <person name="Desjardin D."/>
            <person name="Finy P."/>
            <person name="Geml J."/>
            <person name="Haridas S."/>
            <person name="Hughes K."/>
            <person name="Justo A."/>
            <person name="Karasinski D."/>
            <person name="Kautmanova I."/>
            <person name="Kiss B."/>
            <person name="Kocsube S."/>
            <person name="Kotiranta H."/>
            <person name="LaButti K.M."/>
            <person name="Lechner B.E."/>
            <person name="Liimatainen K."/>
            <person name="Lipzen A."/>
            <person name="Lukacs Z."/>
            <person name="Mihaltcheva S."/>
            <person name="Morgado L.N."/>
            <person name="Niskanen T."/>
            <person name="Noordeloos M.E."/>
            <person name="Ohm R.A."/>
            <person name="Ortiz-Santana B."/>
            <person name="Ovrebo C."/>
            <person name="Racz N."/>
            <person name="Riley R."/>
            <person name="Savchenko A."/>
            <person name="Shiryaev A."/>
            <person name="Soop K."/>
            <person name="Spirin V."/>
            <person name="Szebenyi C."/>
            <person name="Tomsovsky M."/>
            <person name="Tulloss R.E."/>
            <person name="Uehling J."/>
            <person name="Grigoriev I.V."/>
            <person name="Vagvolgyi C."/>
            <person name="Papp T."/>
            <person name="Martin F.M."/>
            <person name="Miettinen O."/>
            <person name="Hibbett D.S."/>
            <person name="Nagy L.G."/>
        </authorList>
    </citation>
    <scope>NUCLEOTIDE SEQUENCE [LARGE SCALE GENOMIC DNA]</scope>
    <source>
        <strain evidence="4 5">CBS 121175</strain>
    </source>
</reference>
<evidence type="ECO:0000313" key="4">
    <source>
        <dbReference type="EMBL" id="TFK18889.1"/>
    </source>
</evidence>
<organism evidence="4 5">
    <name type="scientific">Coprinopsis marcescibilis</name>
    <name type="common">Agaric fungus</name>
    <name type="synonym">Psathyrella marcescibilis</name>
    <dbReference type="NCBI Taxonomy" id="230819"/>
    <lineage>
        <taxon>Eukaryota</taxon>
        <taxon>Fungi</taxon>
        <taxon>Dikarya</taxon>
        <taxon>Basidiomycota</taxon>
        <taxon>Agaricomycotina</taxon>
        <taxon>Agaricomycetes</taxon>
        <taxon>Agaricomycetidae</taxon>
        <taxon>Agaricales</taxon>
        <taxon>Agaricineae</taxon>
        <taxon>Psathyrellaceae</taxon>
        <taxon>Coprinopsis</taxon>
    </lineage>
</organism>
<dbReference type="PANTHER" id="PTHR10039:SF14">
    <property type="entry name" value="NACHT DOMAIN-CONTAINING PROTEIN"/>
    <property type="match status" value="1"/>
</dbReference>
<dbReference type="Proteomes" id="UP000307440">
    <property type="component" value="Unassembled WGS sequence"/>
</dbReference>
<evidence type="ECO:0000256" key="1">
    <source>
        <dbReference type="ARBA" id="ARBA00022737"/>
    </source>
</evidence>
<dbReference type="OrthoDB" id="5967843at2759"/>
<keyword evidence="5" id="KW-1185">Reference proteome</keyword>
<name>A0A5C3KFI3_COPMA</name>
<evidence type="ECO:0000259" key="3">
    <source>
        <dbReference type="Pfam" id="PF24883"/>
    </source>
</evidence>
<protein>
    <recommendedName>
        <fullName evidence="3">Nephrocystin 3-like N-terminal domain-containing protein</fullName>
    </recommendedName>
</protein>
<evidence type="ECO:0000256" key="2">
    <source>
        <dbReference type="SAM" id="MobiDB-lite"/>
    </source>
</evidence>
<proteinExistence type="predicted"/>
<feature type="domain" description="Nephrocystin 3-like N-terminal" evidence="3">
    <location>
        <begin position="17"/>
        <end position="120"/>
    </location>
</feature>